<protein>
    <submittedName>
        <fullName evidence="1">Uncharacterized protein</fullName>
    </submittedName>
</protein>
<dbReference type="KEGG" id="tva:4763593"/>
<dbReference type="VEuPathDB" id="TrichDB:TVAGG3_0408230"/>
<sequence>MFRNAKKKVAIPTNMLFNQTDLDKGTHVLGISYNGSKILIIRQVKYETCSEFRLIIREIDCFNFKMSVDIESHLLFSANGLLNYIKFGMHFILLEILDSTIEYIVIGYMPDESNIFVYFSVILRNKKIINFSFPTNSNVFDWDPNTSLIVNKDSGFIIVSAVSSLKIICFDQEWNPKFKSIDIDKYISRILGDSTMLLEAYISKIITNIDGCFYTFIGFVYYSESKQSWMLMSHILKISNDGKTTLFNSTAKSLTKRPRGEKITKKLDDLYNMHLFMSKPECLNNQIISHNNYDYKNGIRSMMIPTAECCLIDIKKKQKNYDLIF</sequence>
<evidence type="ECO:0000313" key="1">
    <source>
        <dbReference type="EMBL" id="EAY05723.1"/>
    </source>
</evidence>
<gene>
    <name evidence="1" type="ORF">TVAG_100460</name>
</gene>
<evidence type="ECO:0000313" key="2">
    <source>
        <dbReference type="Proteomes" id="UP000001542"/>
    </source>
</evidence>
<reference evidence="1" key="2">
    <citation type="journal article" date="2007" name="Science">
        <title>Draft genome sequence of the sexually transmitted pathogen Trichomonas vaginalis.</title>
        <authorList>
            <person name="Carlton J.M."/>
            <person name="Hirt R.P."/>
            <person name="Silva J.C."/>
            <person name="Delcher A.L."/>
            <person name="Schatz M."/>
            <person name="Zhao Q."/>
            <person name="Wortman J.R."/>
            <person name="Bidwell S.L."/>
            <person name="Alsmark U.C.M."/>
            <person name="Besteiro S."/>
            <person name="Sicheritz-Ponten T."/>
            <person name="Noel C.J."/>
            <person name="Dacks J.B."/>
            <person name="Foster P.G."/>
            <person name="Simillion C."/>
            <person name="Van de Peer Y."/>
            <person name="Miranda-Saavedra D."/>
            <person name="Barton G.J."/>
            <person name="Westrop G.D."/>
            <person name="Mueller S."/>
            <person name="Dessi D."/>
            <person name="Fiori P.L."/>
            <person name="Ren Q."/>
            <person name="Paulsen I."/>
            <person name="Zhang H."/>
            <person name="Bastida-Corcuera F.D."/>
            <person name="Simoes-Barbosa A."/>
            <person name="Brown M.T."/>
            <person name="Hayes R.D."/>
            <person name="Mukherjee M."/>
            <person name="Okumura C.Y."/>
            <person name="Schneider R."/>
            <person name="Smith A.J."/>
            <person name="Vanacova S."/>
            <person name="Villalvazo M."/>
            <person name="Haas B.J."/>
            <person name="Pertea M."/>
            <person name="Feldblyum T.V."/>
            <person name="Utterback T.R."/>
            <person name="Shu C.L."/>
            <person name="Osoegawa K."/>
            <person name="de Jong P.J."/>
            <person name="Hrdy I."/>
            <person name="Horvathova L."/>
            <person name="Zubacova Z."/>
            <person name="Dolezal P."/>
            <person name="Malik S.B."/>
            <person name="Logsdon J.M. Jr."/>
            <person name="Henze K."/>
            <person name="Gupta A."/>
            <person name="Wang C.C."/>
            <person name="Dunne R.L."/>
            <person name="Upcroft J.A."/>
            <person name="Upcroft P."/>
            <person name="White O."/>
            <person name="Salzberg S.L."/>
            <person name="Tang P."/>
            <person name="Chiu C.-H."/>
            <person name="Lee Y.-S."/>
            <person name="Embley T.M."/>
            <person name="Coombs G.H."/>
            <person name="Mottram J.C."/>
            <person name="Tachezy J."/>
            <person name="Fraser-Liggett C.M."/>
            <person name="Johnson P.J."/>
        </authorList>
    </citation>
    <scope>NUCLEOTIDE SEQUENCE [LARGE SCALE GENOMIC DNA]</scope>
    <source>
        <strain evidence="1">G3</strain>
    </source>
</reference>
<dbReference type="InParanoid" id="A2ENM3"/>
<keyword evidence="2" id="KW-1185">Reference proteome</keyword>
<proteinExistence type="predicted"/>
<dbReference type="VEuPathDB" id="TrichDB:TVAG_100460"/>
<name>A2ENM3_TRIV3</name>
<reference evidence="1" key="1">
    <citation type="submission" date="2006-10" db="EMBL/GenBank/DDBJ databases">
        <authorList>
            <person name="Amadeo P."/>
            <person name="Zhao Q."/>
            <person name="Wortman J."/>
            <person name="Fraser-Liggett C."/>
            <person name="Carlton J."/>
        </authorList>
    </citation>
    <scope>NUCLEOTIDE SEQUENCE</scope>
    <source>
        <strain evidence="1">G3</strain>
    </source>
</reference>
<organism evidence="1 2">
    <name type="scientific">Trichomonas vaginalis (strain ATCC PRA-98 / G3)</name>
    <dbReference type="NCBI Taxonomy" id="412133"/>
    <lineage>
        <taxon>Eukaryota</taxon>
        <taxon>Metamonada</taxon>
        <taxon>Parabasalia</taxon>
        <taxon>Trichomonadida</taxon>
        <taxon>Trichomonadidae</taxon>
        <taxon>Trichomonas</taxon>
    </lineage>
</organism>
<dbReference type="AlphaFoldDB" id="A2ENM3"/>
<dbReference type="EMBL" id="DS113441">
    <property type="protein sequence ID" value="EAY05723.1"/>
    <property type="molecule type" value="Genomic_DNA"/>
</dbReference>
<dbReference type="Proteomes" id="UP000001542">
    <property type="component" value="Unassembled WGS sequence"/>
</dbReference>
<dbReference type="RefSeq" id="XP_001317946.1">
    <property type="nucleotide sequence ID" value="XM_001317911.1"/>
</dbReference>
<accession>A2ENM3</accession>